<evidence type="ECO:0000313" key="2">
    <source>
        <dbReference type="EMBL" id="SQH25645.1"/>
    </source>
</evidence>
<accession>A0AAX2J6E0</accession>
<evidence type="ECO:0000313" key="3">
    <source>
        <dbReference type="Proteomes" id="UP000248598"/>
    </source>
</evidence>
<protein>
    <submittedName>
        <fullName evidence="2">Uncharacterized protein</fullName>
    </submittedName>
</protein>
<proteinExistence type="predicted"/>
<evidence type="ECO:0000256" key="1">
    <source>
        <dbReference type="SAM" id="MobiDB-lite"/>
    </source>
</evidence>
<sequence>MKKMLLAFSLLAVSDHIPNWKLKLSAPAIPQKRRAHRFSGVAANRRKQRKKGK</sequence>
<feature type="compositionally biased region" description="Basic residues" evidence="1">
    <location>
        <begin position="44"/>
        <end position="53"/>
    </location>
</feature>
<dbReference type="Proteomes" id="UP000248598">
    <property type="component" value="Chromosome 1"/>
</dbReference>
<dbReference type="RefSeq" id="WP_003785037.1">
    <property type="nucleotide sequence ID" value="NZ_CP045141.1"/>
</dbReference>
<dbReference type="EMBL" id="LS483426">
    <property type="protein sequence ID" value="SQH25645.1"/>
    <property type="molecule type" value="Genomic_DNA"/>
</dbReference>
<gene>
    <name evidence="2" type="ORF">NCTC10529_01853</name>
</gene>
<feature type="region of interest" description="Disordered" evidence="1">
    <location>
        <begin position="31"/>
        <end position="53"/>
    </location>
</feature>
<organism evidence="2 3">
    <name type="scientific">Kingella kingae</name>
    <dbReference type="NCBI Taxonomy" id="504"/>
    <lineage>
        <taxon>Bacteria</taxon>
        <taxon>Pseudomonadati</taxon>
        <taxon>Pseudomonadota</taxon>
        <taxon>Betaproteobacteria</taxon>
        <taxon>Neisseriales</taxon>
        <taxon>Neisseriaceae</taxon>
        <taxon>Kingella</taxon>
    </lineage>
</organism>
<reference evidence="2 3" key="1">
    <citation type="submission" date="2018-06" db="EMBL/GenBank/DDBJ databases">
        <authorList>
            <consortium name="Pathogen Informatics"/>
            <person name="Doyle S."/>
        </authorList>
    </citation>
    <scope>NUCLEOTIDE SEQUENCE [LARGE SCALE GENOMIC DNA]</scope>
    <source>
        <strain evidence="2 3">NCTC10529</strain>
    </source>
</reference>
<dbReference type="AlphaFoldDB" id="A0AAX2J6E0"/>
<name>A0AAX2J6E0_KINKI</name>